<comment type="similarity">
    <text evidence="1">Belongs to the NADH dehydrogenase family.</text>
</comment>
<dbReference type="InterPro" id="IPR023753">
    <property type="entry name" value="FAD/NAD-binding_dom"/>
</dbReference>
<evidence type="ECO:0000313" key="8">
    <source>
        <dbReference type="Proteomes" id="UP000800235"/>
    </source>
</evidence>
<protein>
    <submittedName>
        <fullName evidence="7">FAD/NAD(P)-binding domain-containing protein</fullName>
    </submittedName>
</protein>
<dbReference type="AlphaFoldDB" id="A0A9P4NWU2"/>
<keyword evidence="4" id="KW-0560">Oxidoreductase</keyword>
<feature type="domain" description="FAD/NAD(P)-binding" evidence="6">
    <location>
        <begin position="8"/>
        <end position="340"/>
    </location>
</feature>
<evidence type="ECO:0000256" key="3">
    <source>
        <dbReference type="ARBA" id="ARBA00022827"/>
    </source>
</evidence>
<dbReference type="GO" id="GO:0003954">
    <property type="term" value="F:NADH dehydrogenase activity"/>
    <property type="evidence" value="ECO:0007669"/>
    <property type="project" value="InterPro"/>
</dbReference>
<dbReference type="PANTHER" id="PTHR43706:SF17">
    <property type="entry name" value="NADH DEHYDROGENASE (EUROFUNG)"/>
    <property type="match status" value="1"/>
</dbReference>
<evidence type="ECO:0000313" key="7">
    <source>
        <dbReference type="EMBL" id="KAF2433082.1"/>
    </source>
</evidence>
<dbReference type="PANTHER" id="PTHR43706">
    <property type="entry name" value="NADH DEHYDROGENASE"/>
    <property type="match status" value="1"/>
</dbReference>
<dbReference type="Gene3D" id="3.50.50.100">
    <property type="match status" value="1"/>
</dbReference>
<dbReference type="SUPFAM" id="SSF51905">
    <property type="entry name" value="FAD/NAD(P)-binding domain"/>
    <property type="match status" value="2"/>
</dbReference>
<dbReference type="EMBL" id="MU007022">
    <property type="protein sequence ID" value="KAF2433082.1"/>
    <property type="molecule type" value="Genomic_DNA"/>
</dbReference>
<organism evidence="7 8">
    <name type="scientific">Tothia fuscella</name>
    <dbReference type="NCBI Taxonomy" id="1048955"/>
    <lineage>
        <taxon>Eukaryota</taxon>
        <taxon>Fungi</taxon>
        <taxon>Dikarya</taxon>
        <taxon>Ascomycota</taxon>
        <taxon>Pezizomycotina</taxon>
        <taxon>Dothideomycetes</taxon>
        <taxon>Pleosporomycetidae</taxon>
        <taxon>Venturiales</taxon>
        <taxon>Cylindrosympodiaceae</taxon>
        <taxon>Tothia</taxon>
    </lineage>
</organism>
<dbReference type="InterPro" id="IPR045024">
    <property type="entry name" value="NDH-2"/>
</dbReference>
<dbReference type="GO" id="GO:0005739">
    <property type="term" value="C:mitochondrion"/>
    <property type="evidence" value="ECO:0007669"/>
    <property type="project" value="TreeGrafter"/>
</dbReference>
<evidence type="ECO:0000256" key="4">
    <source>
        <dbReference type="ARBA" id="ARBA00023002"/>
    </source>
</evidence>
<dbReference type="OrthoDB" id="3244603at2759"/>
<evidence type="ECO:0000256" key="1">
    <source>
        <dbReference type="ARBA" id="ARBA00005272"/>
    </source>
</evidence>
<evidence type="ECO:0000256" key="2">
    <source>
        <dbReference type="ARBA" id="ARBA00022630"/>
    </source>
</evidence>
<name>A0A9P4NWU2_9PEZI</name>
<keyword evidence="2" id="KW-0285">Flavoprotein</keyword>
<dbReference type="PRINTS" id="PR00368">
    <property type="entry name" value="FADPNR"/>
</dbReference>
<accession>A0A9P4NWU2</accession>
<reference evidence="7" key="1">
    <citation type="journal article" date="2020" name="Stud. Mycol.">
        <title>101 Dothideomycetes genomes: a test case for predicting lifestyles and emergence of pathogens.</title>
        <authorList>
            <person name="Haridas S."/>
            <person name="Albert R."/>
            <person name="Binder M."/>
            <person name="Bloem J."/>
            <person name="Labutti K."/>
            <person name="Salamov A."/>
            <person name="Andreopoulos B."/>
            <person name="Baker S."/>
            <person name="Barry K."/>
            <person name="Bills G."/>
            <person name="Bluhm B."/>
            <person name="Cannon C."/>
            <person name="Castanera R."/>
            <person name="Culley D."/>
            <person name="Daum C."/>
            <person name="Ezra D."/>
            <person name="Gonzalez J."/>
            <person name="Henrissat B."/>
            <person name="Kuo A."/>
            <person name="Liang C."/>
            <person name="Lipzen A."/>
            <person name="Lutzoni F."/>
            <person name="Magnuson J."/>
            <person name="Mondo S."/>
            <person name="Nolan M."/>
            <person name="Ohm R."/>
            <person name="Pangilinan J."/>
            <person name="Park H.-J."/>
            <person name="Ramirez L."/>
            <person name="Alfaro M."/>
            <person name="Sun H."/>
            <person name="Tritt A."/>
            <person name="Yoshinaga Y."/>
            <person name="Zwiers L.-H."/>
            <person name="Turgeon B."/>
            <person name="Goodwin S."/>
            <person name="Spatafora J."/>
            <person name="Crous P."/>
            <person name="Grigoriev I."/>
        </authorList>
    </citation>
    <scope>NUCLEOTIDE SEQUENCE</scope>
    <source>
        <strain evidence="7">CBS 130266</strain>
    </source>
</reference>
<keyword evidence="8" id="KW-1185">Reference proteome</keyword>
<evidence type="ECO:0000259" key="6">
    <source>
        <dbReference type="Pfam" id="PF07992"/>
    </source>
</evidence>
<keyword evidence="5" id="KW-0520">NAD</keyword>
<evidence type="ECO:0000256" key="5">
    <source>
        <dbReference type="ARBA" id="ARBA00023027"/>
    </source>
</evidence>
<keyword evidence="3" id="KW-0274">FAD</keyword>
<sequence>MAHDDRPRLVVIGSGWVGLYIAQYINTELYKVSIISPRRTSAYTPLLASAACGLFPFSCAEESLRTKGRRCDFIKAYVASIDFEQKQLRCEAAFDDNDAFSGRAFDVGYDILIISPGCKTNTFKTPGVAEHALFMKHVSDAMTLRKKLFDNFEKASLPCTTVEEAKALLHVAIVGGGPTGVEITAELSDLAEKELKELYPSVASLLRITIFDVAPNILGTYDQKLYEYATERMIQHGVDIATDCVISKVDDTELHVKGKDPVPYGLLLWVAGNTAVSLLHDLNAKKSEKGLVRIYTDSHLRVKKPGSTDDVYTDVFALGDAADIEGQSLPTTAEVAVQKAKYLVQRLNKGAITQPAPFKLKSGRLVTYIGGHEGIVQGSPIGQWSGREAWISWRSGSFTWTRTWRNWIGIILAWVMNALFGRDVMRL</sequence>
<proteinExistence type="inferred from homology"/>
<dbReference type="Proteomes" id="UP000800235">
    <property type="component" value="Unassembled WGS sequence"/>
</dbReference>
<comment type="caution">
    <text evidence="7">The sequence shown here is derived from an EMBL/GenBank/DDBJ whole genome shotgun (WGS) entry which is preliminary data.</text>
</comment>
<dbReference type="InterPro" id="IPR036188">
    <property type="entry name" value="FAD/NAD-bd_sf"/>
</dbReference>
<dbReference type="Pfam" id="PF07992">
    <property type="entry name" value="Pyr_redox_2"/>
    <property type="match status" value="1"/>
</dbReference>
<gene>
    <name evidence="7" type="ORF">EJ08DRAFT_584363</name>
</gene>